<keyword evidence="1" id="KW-0732">Signal</keyword>
<dbReference type="EMBL" id="JAFEJT020000027">
    <property type="protein sequence ID" value="MCH9276116.1"/>
    <property type="molecule type" value="Genomic_DNA"/>
</dbReference>
<organism evidence="2 3">
    <name type="scientific">Bifidobacterium amazonense</name>
    <dbReference type="NCBI Taxonomy" id="2809027"/>
    <lineage>
        <taxon>Bacteria</taxon>
        <taxon>Bacillati</taxon>
        <taxon>Actinomycetota</taxon>
        <taxon>Actinomycetes</taxon>
        <taxon>Bifidobacteriales</taxon>
        <taxon>Bifidobacteriaceae</taxon>
        <taxon>Bifidobacterium</taxon>
    </lineage>
</organism>
<protein>
    <recommendedName>
        <fullName evidence="4">Lipoprotein</fullName>
    </recommendedName>
</protein>
<sequence length="75" mass="7932">MKRTTLALAAILAILALAGCGETPTGTDDGTKDNPMSGYIAWYETPDRKAKVQCFNISAGVSCDWDHVIVDGGTK</sequence>
<reference evidence="2 3" key="2">
    <citation type="journal article" date="2021" name="Syst. Appl. Microbiol.">
        <title>Phylogenetic classification of ten novel species belonging to the genus Bifidobacterium comprising B. phasiani sp. nov., B. pongonis sp. nov., B. saguinibicoloris sp. nov., B. colobi sp. nov., B. simiiventris sp. nov., B. santillanense sp. nov., B. miconis sp. nov., B. amazonense sp. nov., B. pluvialisilvae sp. nov., and B. miconisargentati sp. nov.</title>
        <authorList>
            <person name="Lugli G.A."/>
            <person name="Calvete-Torre I."/>
            <person name="Alessandri G."/>
            <person name="Milani C."/>
            <person name="Turroni F."/>
            <person name="Laiolo P."/>
            <person name="Ossiprandi M.C."/>
            <person name="Margolles A."/>
            <person name="Ruiz L."/>
            <person name="Ventura M."/>
        </authorList>
    </citation>
    <scope>NUCLEOTIDE SEQUENCE [LARGE SCALE GENOMIC DNA]</scope>
    <source>
        <strain evidence="2 3">MA1</strain>
    </source>
</reference>
<gene>
    <name evidence="2" type="ORF">JS533_007510</name>
</gene>
<evidence type="ECO:0000256" key="1">
    <source>
        <dbReference type="SAM" id="SignalP"/>
    </source>
</evidence>
<accession>A0ABS9VW18</accession>
<comment type="caution">
    <text evidence="2">The sequence shown here is derived from an EMBL/GenBank/DDBJ whole genome shotgun (WGS) entry which is preliminary data.</text>
</comment>
<evidence type="ECO:0008006" key="4">
    <source>
        <dbReference type="Google" id="ProtNLM"/>
    </source>
</evidence>
<name>A0ABS9VW18_9BIFI</name>
<feature type="signal peptide" evidence="1">
    <location>
        <begin position="1"/>
        <end position="18"/>
    </location>
</feature>
<reference evidence="2 3" key="1">
    <citation type="journal article" date="2021" name="Environ. Microbiol.">
        <title>Genetic insights into the dark matter of the mammalian gut microbiota through targeted genome reconstruction.</title>
        <authorList>
            <person name="Lugli G.A."/>
            <person name="Alessandri G."/>
            <person name="Milani C."/>
            <person name="Viappiani A."/>
            <person name="Fontana F."/>
            <person name="Tarracchini C."/>
            <person name="Mancabelli L."/>
            <person name="Argentini C."/>
            <person name="Ruiz L."/>
            <person name="Margolles A."/>
            <person name="van Sinderen D."/>
            <person name="Turroni F."/>
            <person name="Ventura M."/>
        </authorList>
    </citation>
    <scope>NUCLEOTIDE SEQUENCE [LARGE SCALE GENOMIC DNA]</scope>
    <source>
        <strain evidence="2 3">MA1</strain>
    </source>
</reference>
<proteinExistence type="predicted"/>
<evidence type="ECO:0000313" key="2">
    <source>
        <dbReference type="EMBL" id="MCH9276116.1"/>
    </source>
</evidence>
<keyword evidence="3" id="KW-1185">Reference proteome</keyword>
<feature type="chain" id="PRO_5046899714" description="Lipoprotein" evidence="1">
    <location>
        <begin position="19"/>
        <end position="75"/>
    </location>
</feature>
<dbReference type="PROSITE" id="PS51257">
    <property type="entry name" value="PROKAR_LIPOPROTEIN"/>
    <property type="match status" value="1"/>
</dbReference>
<dbReference type="RefSeq" id="WP_241513817.1">
    <property type="nucleotide sequence ID" value="NZ_JAFEJT020000027.1"/>
</dbReference>
<evidence type="ECO:0000313" key="3">
    <source>
        <dbReference type="Proteomes" id="UP000710815"/>
    </source>
</evidence>
<dbReference type="Proteomes" id="UP000710815">
    <property type="component" value="Unassembled WGS sequence"/>
</dbReference>